<evidence type="ECO:0000313" key="2">
    <source>
        <dbReference type="EMBL" id="GLK82587.1"/>
    </source>
</evidence>
<comment type="caution">
    <text evidence="2">The sequence shown here is derived from an EMBL/GenBank/DDBJ whole genome shotgun (WGS) entry which is preliminary data.</text>
</comment>
<proteinExistence type="predicted"/>
<sequence>MHPWRRIVLSVASILLLASATTAASAHLRPKTSTVPDRADTRVYLMRGLFGVFSQGMDDLAGKLRTSGYSAEIYPWDQWQQVLALAAQRYSVDRPSTVVVIGHSLGANAVFSVADGLQRRGIPIYLAVTFDATQPRPVPDNVANFVNVWARDGFGTPVRALPDYRGNLQNFDLSGAPGVDHETIDRLDQFHQLILTQLNELTNQ</sequence>
<reference evidence="2" key="1">
    <citation type="journal article" date="2014" name="Int. J. Syst. Evol. Microbiol.">
        <title>Complete genome sequence of Corynebacterium casei LMG S-19264T (=DSM 44701T), isolated from a smear-ripened cheese.</title>
        <authorList>
            <consortium name="US DOE Joint Genome Institute (JGI-PGF)"/>
            <person name="Walter F."/>
            <person name="Albersmeier A."/>
            <person name="Kalinowski J."/>
            <person name="Ruckert C."/>
        </authorList>
    </citation>
    <scope>NUCLEOTIDE SEQUENCE</scope>
    <source>
        <strain evidence="2">VKM B-2789</strain>
    </source>
</reference>
<dbReference type="RefSeq" id="WP_213363217.1">
    <property type="nucleotide sequence ID" value="NZ_BSFM01000003.1"/>
</dbReference>
<keyword evidence="3" id="KW-1185">Reference proteome</keyword>
<accession>A0A9W6N9K6</accession>
<organism evidence="2 3">
    <name type="scientific">Ancylobacter defluvii</name>
    <dbReference type="NCBI Taxonomy" id="1282440"/>
    <lineage>
        <taxon>Bacteria</taxon>
        <taxon>Pseudomonadati</taxon>
        <taxon>Pseudomonadota</taxon>
        <taxon>Alphaproteobacteria</taxon>
        <taxon>Hyphomicrobiales</taxon>
        <taxon>Xanthobacteraceae</taxon>
        <taxon>Ancylobacter</taxon>
    </lineage>
</organism>
<name>A0A9W6N9K6_9HYPH</name>
<dbReference type="SUPFAM" id="SSF53474">
    <property type="entry name" value="alpha/beta-Hydrolases"/>
    <property type="match status" value="1"/>
</dbReference>
<protein>
    <recommendedName>
        <fullName evidence="4">Thioesterase domain-containing protein</fullName>
    </recommendedName>
</protein>
<evidence type="ECO:0000313" key="3">
    <source>
        <dbReference type="Proteomes" id="UP001143330"/>
    </source>
</evidence>
<evidence type="ECO:0008006" key="4">
    <source>
        <dbReference type="Google" id="ProtNLM"/>
    </source>
</evidence>
<dbReference type="EMBL" id="BSFM01000003">
    <property type="protein sequence ID" value="GLK82587.1"/>
    <property type="molecule type" value="Genomic_DNA"/>
</dbReference>
<keyword evidence="1" id="KW-0732">Signal</keyword>
<dbReference type="Proteomes" id="UP001143330">
    <property type="component" value="Unassembled WGS sequence"/>
</dbReference>
<feature type="signal peptide" evidence="1">
    <location>
        <begin position="1"/>
        <end position="23"/>
    </location>
</feature>
<reference evidence="2" key="2">
    <citation type="submission" date="2023-01" db="EMBL/GenBank/DDBJ databases">
        <authorList>
            <person name="Sun Q."/>
            <person name="Evtushenko L."/>
        </authorList>
    </citation>
    <scope>NUCLEOTIDE SEQUENCE</scope>
    <source>
        <strain evidence="2">VKM B-2789</strain>
    </source>
</reference>
<dbReference type="InterPro" id="IPR029058">
    <property type="entry name" value="AB_hydrolase_fold"/>
</dbReference>
<evidence type="ECO:0000256" key="1">
    <source>
        <dbReference type="SAM" id="SignalP"/>
    </source>
</evidence>
<dbReference type="Gene3D" id="3.40.50.1820">
    <property type="entry name" value="alpha/beta hydrolase"/>
    <property type="match status" value="1"/>
</dbReference>
<gene>
    <name evidence="2" type="ORF">GCM10017653_06560</name>
</gene>
<feature type="chain" id="PRO_5040994492" description="Thioesterase domain-containing protein" evidence="1">
    <location>
        <begin position="24"/>
        <end position="204"/>
    </location>
</feature>
<dbReference type="AlphaFoldDB" id="A0A9W6N9K6"/>